<dbReference type="Proteomes" id="UP000266272">
    <property type="component" value="Unassembled WGS sequence"/>
</dbReference>
<dbReference type="InterPro" id="IPR035994">
    <property type="entry name" value="Nucleoside_phosphorylase_sf"/>
</dbReference>
<dbReference type="Pfam" id="PF01048">
    <property type="entry name" value="PNP_UDP_1"/>
    <property type="match status" value="1"/>
</dbReference>
<accession>A0A395NED3</accession>
<dbReference type="AlphaFoldDB" id="A0A395NED3"/>
<dbReference type="PANTHER" id="PTHR46082:SF6">
    <property type="entry name" value="AAA+ ATPASE DOMAIN-CONTAINING PROTEIN-RELATED"/>
    <property type="match status" value="1"/>
</dbReference>
<proteinExistence type="predicted"/>
<sequence>MQPTPSDRPAGHNGALPHQEIVLISKSLSYRALPLEANNVSALFDRRWDVQRYGKATGDSNAYSLGLVGHHNIVLVHMPNMGKVAAATAAAGLCASFQRINIALVVGICGGAPFGKHRGEILLGDVVVSEGLIQYDLGRWFPNNKFARKDTPRDNLPRPNPEIQAALAKLQAEHDWLQDKVSEYLGILRPRFGEAVEYPGATEDILFKSTYQHKHHQTSVCTTCSTGNGKDNICDTALGLNCEQLGCDKQELVSRISSVGWEPTVHFGLIASGDTVMKSGEDRDAIAVRDGVIAFEMEGAGAWENLRGSLVIKGICDYAEMAELCSCDCHRCYKGVLGLLE</sequence>
<dbReference type="SUPFAM" id="SSF53167">
    <property type="entry name" value="Purine and uridine phosphorylases"/>
    <property type="match status" value="1"/>
</dbReference>
<organism evidence="2 3">
    <name type="scientific">Trichoderma arundinaceum</name>
    <dbReference type="NCBI Taxonomy" id="490622"/>
    <lineage>
        <taxon>Eukaryota</taxon>
        <taxon>Fungi</taxon>
        <taxon>Dikarya</taxon>
        <taxon>Ascomycota</taxon>
        <taxon>Pezizomycotina</taxon>
        <taxon>Sordariomycetes</taxon>
        <taxon>Hypocreomycetidae</taxon>
        <taxon>Hypocreales</taxon>
        <taxon>Hypocreaceae</taxon>
        <taxon>Trichoderma</taxon>
    </lineage>
</organism>
<feature type="domain" description="Nucleoside phosphorylase" evidence="1">
    <location>
        <begin position="51"/>
        <end position="169"/>
    </location>
</feature>
<dbReference type="STRING" id="490622.A0A395NED3"/>
<reference evidence="2 3" key="1">
    <citation type="journal article" date="2018" name="PLoS Pathog.">
        <title>Evolution of structural diversity of trichothecenes, a family of toxins produced by plant pathogenic and entomopathogenic fungi.</title>
        <authorList>
            <person name="Proctor R.H."/>
            <person name="McCormick S.P."/>
            <person name="Kim H.S."/>
            <person name="Cardoza R.E."/>
            <person name="Stanley A.M."/>
            <person name="Lindo L."/>
            <person name="Kelly A."/>
            <person name="Brown D.W."/>
            <person name="Lee T."/>
            <person name="Vaughan M.M."/>
            <person name="Alexander N.J."/>
            <person name="Busman M."/>
            <person name="Gutierrez S."/>
        </authorList>
    </citation>
    <scope>NUCLEOTIDE SEQUENCE [LARGE SCALE GENOMIC DNA]</scope>
    <source>
        <strain evidence="2 3">IBT 40837</strain>
    </source>
</reference>
<dbReference type="Gene3D" id="3.40.50.1580">
    <property type="entry name" value="Nucleoside phosphorylase domain"/>
    <property type="match status" value="1"/>
</dbReference>
<gene>
    <name evidence="2" type="ORF">TARUN_7780</name>
</gene>
<protein>
    <submittedName>
        <fullName evidence="2">Pfs domain-containing</fullName>
    </submittedName>
</protein>
<name>A0A395NED3_TRIAR</name>
<dbReference type="PANTHER" id="PTHR46082">
    <property type="entry name" value="ATP/GTP-BINDING PROTEIN-RELATED"/>
    <property type="match status" value="1"/>
</dbReference>
<dbReference type="InterPro" id="IPR053137">
    <property type="entry name" value="NLR-like"/>
</dbReference>
<dbReference type="InterPro" id="IPR000845">
    <property type="entry name" value="Nucleoside_phosphorylase_d"/>
</dbReference>
<comment type="caution">
    <text evidence="2">The sequence shown here is derived from an EMBL/GenBank/DDBJ whole genome shotgun (WGS) entry which is preliminary data.</text>
</comment>
<dbReference type="EMBL" id="PXOA01000535">
    <property type="protein sequence ID" value="RFU74455.1"/>
    <property type="molecule type" value="Genomic_DNA"/>
</dbReference>
<dbReference type="GO" id="GO:0003824">
    <property type="term" value="F:catalytic activity"/>
    <property type="evidence" value="ECO:0007669"/>
    <property type="project" value="InterPro"/>
</dbReference>
<keyword evidence="3" id="KW-1185">Reference proteome</keyword>
<dbReference type="OrthoDB" id="20872at2759"/>
<dbReference type="GO" id="GO:0009116">
    <property type="term" value="P:nucleoside metabolic process"/>
    <property type="evidence" value="ECO:0007669"/>
    <property type="project" value="InterPro"/>
</dbReference>
<evidence type="ECO:0000313" key="2">
    <source>
        <dbReference type="EMBL" id="RFU74455.1"/>
    </source>
</evidence>
<evidence type="ECO:0000259" key="1">
    <source>
        <dbReference type="Pfam" id="PF01048"/>
    </source>
</evidence>
<evidence type="ECO:0000313" key="3">
    <source>
        <dbReference type="Proteomes" id="UP000266272"/>
    </source>
</evidence>